<reference evidence="1 2" key="1">
    <citation type="submission" date="2021-06" db="EMBL/GenBank/DDBJ databases">
        <title>Caerostris darwini draft genome.</title>
        <authorList>
            <person name="Kono N."/>
            <person name="Arakawa K."/>
        </authorList>
    </citation>
    <scope>NUCLEOTIDE SEQUENCE [LARGE SCALE GENOMIC DNA]</scope>
</reference>
<gene>
    <name evidence="1" type="ORF">CDAR_617801</name>
</gene>
<dbReference type="AlphaFoldDB" id="A0AAV4Q0V0"/>
<proteinExistence type="predicted"/>
<evidence type="ECO:0000313" key="1">
    <source>
        <dbReference type="EMBL" id="GIY02635.1"/>
    </source>
</evidence>
<name>A0AAV4Q0V0_9ARAC</name>
<dbReference type="Proteomes" id="UP001054837">
    <property type="component" value="Unassembled WGS sequence"/>
</dbReference>
<organism evidence="1 2">
    <name type="scientific">Caerostris darwini</name>
    <dbReference type="NCBI Taxonomy" id="1538125"/>
    <lineage>
        <taxon>Eukaryota</taxon>
        <taxon>Metazoa</taxon>
        <taxon>Ecdysozoa</taxon>
        <taxon>Arthropoda</taxon>
        <taxon>Chelicerata</taxon>
        <taxon>Arachnida</taxon>
        <taxon>Araneae</taxon>
        <taxon>Araneomorphae</taxon>
        <taxon>Entelegynae</taxon>
        <taxon>Araneoidea</taxon>
        <taxon>Araneidae</taxon>
        <taxon>Caerostris</taxon>
    </lineage>
</organism>
<evidence type="ECO:0000313" key="2">
    <source>
        <dbReference type="Proteomes" id="UP001054837"/>
    </source>
</evidence>
<dbReference type="EMBL" id="BPLQ01003701">
    <property type="protein sequence ID" value="GIY02635.1"/>
    <property type="molecule type" value="Genomic_DNA"/>
</dbReference>
<sequence>MLQHGGRMVVRAKASYSWADSTFIKKICTKLILSLQWHMKHLRKRMTTWWRDGGRNSLNIHRLILLFGKKYLKLILSLQWHKRASTKEECNMVDGWWSE</sequence>
<keyword evidence="2" id="KW-1185">Reference proteome</keyword>
<accession>A0AAV4Q0V0</accession>
<protein>
    <submittedName>
        <fullName evidence="1">Uncharacterized protein</fullName>
    </submittedName>
</protein>
<comment type="caution">
    <text evidence="1">The sequence shown here is derived from an EMBL/GenBank/DDBJ whole genome shotgun (WGS) entry which is preliminary data.</text>
</comment>